<evidence type="ECO:0000259" key="12">
    <source>
        <dbReference type="PROSITE" id="PS50968"/>
    </source>
</evidence>
<dbReference type="Pfam" id="PF00198">
    <property type="entry name" value="2-oxoacid_dh"/>
    <property type="match status" value="1"/>
</dbReference>
<dbReference type="Pfam" id="PF02817">
    <property type="entry name" value="E3_binding"/>
    <property type="match status" value="1"/>
</dbReference>
<keyword evidence="4 10" id="KW-0808">Transferase</keyword>
<evidence type="ECO:0000256" key="1">
    <source>
        <dbReference type="ARBA" id="ARBA00001938"/>
    </source>
</evidence>
<dbReference type="SUPFAM" id="SSF47005">
    <property type="entry name" value="Peripheral subunit-binding domain of 2-oxo acid dehydrogenase complex"/>
    <property type="match status" value="1"/>
</dbReference>
<dbReference type="GO" id="GO:0043754">
    <property type="term" value="F:dihydrolipoamide branched chain acyltransferase activity"/>
    <property type="evidence" value="ECO:0007669"/>
    <property type="project" value="UniProtKB-EC"/>
</dbReference>
<organism evidence="14">
    <name type="scientific">Absidia glauca</name>
    <name type="common">Pin mould</name>
    <dbReference type="NCBI Taxonomy" id="4829"/>
    <lineage>
        <taxon>Eukaryota</taxon>
        <taxon>Fungi</taxon>
        <taxon>Fungi incertae sedis</taxon>
        <taxon>Mucoromycota</taxon>
        <taxon>Mucoromycotina</taxon>
        <taxon>Mucoromycetes</taxon>
        <taxon>Mucorales</taxon>
        <taxon>Cunninghamellaceae</taxon>
        <taxon>Absidia</taxon>
    </lineage>
</organism>
<dbReference type="FunFam" id="3.30.559.10:FF:000007">
    <property type="entry name" value="Dihydrolipoamide acetyltransferase component of pyruvate dehydrogenase complex"/>
    <property type="match status" value="1"/>
</dbReference>
<dbReference type="PROSITE" id="PS00189">
    <property type="entry name" value="LIPOYL"/>
    <property type="match status" value="1"/>
</dbReference>
<comment type="subcellular location">
    <subcellularLocation>
        <location evidence="2">Mitochondrion matrix</location>
    </subcellularLocation>
</comment>
<dbReference type="PANTHER" id="PTHR43178:SF5">
    <property type="entry name" value="LIPOAMIDE ACYLTRANSFERASE COMPONENT OF BRANCHED-CHAIN ALPHA-KETO ACID DEHYDROGENASE COMPLEX, MITOCHONDRIAL"/>
    <property type="match status" value="1"/>
</dbReference>
<keyword evidence="7" id="KW-0496">Mitochondrion</keyword>
<feature type="domain" description="Peripheral subunit-binding (PSBD)" evidence="13">
    <location>
        <begin position="207"/>
        <end position="244"/>
    </location>
</feature>
<dbReference type="InterPro" id="IPR003016">
    <property type="entry name" value="2-oxoA_DH_lipoyl-BS"/>
</dbReference>
<dbReference type="Gene3D" id="3.30.559.10">
    <property type="entry name" value="Chloramphenicol acetyltransferase-like domain"/>
    <property type="match status" value="1"/>
</dbReference>
<dbReference type="FunFam" id="4.10.320.10:FF:000002">
    <property type="entry name" value="Dihydrolipoamide acetyltransferase component of pyruvate dehydrogenase complex"/>
    <property type="match status" value="1"/>
</dbReference>
<evidence type="ECO:0000256" key="8">
    <source>
        <dbReference type="ARBA" id="ARBA00023315"/>
    </source>
</evidence>
<keyword evidence="5 10" id="KW-0450">Lipoyl</keyword>
<dbReference type="InParanoid" id="A0A168Q7H8"/>
<dbReference type="GO" id="GO:0016407">
    <property type="term" value="F:acetyltransferase activity"/>
    <property type="evidence" value="ECO:0007669"/>
    <property type="project" value="TreeGrafter"/>
</dbReference>
<comment type="catalytic activity">
    <reaction evidence="9">
        <text>N(6)-[(R)-dihydrolipoyl]-L-lysyl-[protein] + 2-methylpropanoyl-CoA = N(6)-[(R)-S(8)-2-methylpropanoyldihydrolipoyl]-L-lysyl-[protein] + CoA</text>
        <dbReference type="Rhea" id="RHEA:18865"/>
        <dbReference type="Rhea" id="RHEA-COMP:10475"/>
        <dbReference type="Rhea" id="RHEA-COMP:10497"/>
        <dbReference type="ChEBI" id="CHEBI:57287"/>
        <dbReference type="ChEBI" id="CHEBI:57338"/>
        <dbReference type="ChEBI" id="CHEBI:83100"/>
        <dbReference type="ChEBI" id="CHEBI:83142"/>
        <dbReference type="EC" id="2.3.1.168"/>
    </reaction>
    <physiologicalReaction direction="left-to-right" evidence="9">
        <dbReference type="Rhea" id="RHEA:18866"/>
    </physiologicalReaction>
</comment>
<dbReference type="EMBL" id="LT554300">
    <property type="protein sequence ID" value="SAM03788.1"/>
    <property type="molecule type" value="Genomic_DNA"/>
</dbReference>
<dbReference type="InterPro" id="IPR036625">
    <property type="entry name" value="E3-bd_dom_sf"/>
</dbReference>
<dbReference type="InterPro" id="IPR000089">
    <property type="entry name" value="Biotin_lipoyl"/>
</dbReference>
<evidence type="ECO:0000256" key="9">
    <source>
        <dbReference type="ARBA" id="ARBA00051775"/>
    </source>
</evidence>
<evidence type="ECO:0000256" key="11">
    <source>
        <dbReference type="SAM" id="MobiDB-lite"/>
    </source>
</evidence>
<dbReference type="PROSITE" id="PS51826">
    <property type="entry name" value="PSBD"/>
    <property type="match status" value="1"/>
</dbReference>
<feature type="domain" description="Lipoyl-binding" evidence="12">
    <location>
        <begin position="74"/>
        <end position="149"/>
    </location>
</feature>
<evidence type="ECO:0000313" key="15">
    <source>
        <dbReference type="Proteomes" id="UP000078561"/>
    </source>
</evidence>
<dbReference type="InterPro" id="IPR011053">
    <property type="entry name" value="Single_hybrid_motif"/>
</dbReference>
<dbReference type="FunFam" id="2.40.50.100:FF:000013">
    <property type="entry name" value="Dihydrolipoamide acetyltransferase component of pyruvate dehydrogenase complex"/>
    <property type="match status" value="1"/>
</dbReference>
<keyword evidence="8 10" id="KW-0012">Acyltransferase</keyword>
<dbReference type="InterPro" id="IPR023213">
    <property type="entry name" value="CAT-like_dom_sf"/>
</dbReference>
<dbReference type="GO" id="GO:0005829">
    <property type="term" value="C:cytosol"/>
    <property type="evidence" value="ECO:0007669"/>
    <property type="project" value="UniProtKB-ARBA"/>
</dbReference>
<comment type="similarity">
    <text evidence="3 10">Belongs to the 2-oxoacid dehydrogenase family.</text>
</comment>
<dbReference type="PROSITE" id="PS50968">
    <property type="entry name" value="BIOTINYL_LIPOYL"/>
    <property type="match status" value="1"/>
</dbReference>
<dbReference type="EC" id="2.3.1.-" evidence="10"/>
<dbReference type="CDD" id="cd06849">
    <property type="entry name" value="lipoyl_domain"/>
    <property type="match status" value="1"/>
</dbReference>
<evidence type="ECO:0000313" key="14">
    <source>
        <dbReference type="EMBL" id="SAM03788.1"/>
    </source>
</evidence>
<feature type="region of interest" description="Disordered" evidence="11">
    <location>
        <begin position="152"/>
        <end position="207"/>
    </location>
</feature>
<dbReference type="InterPro" id="IPR001078">
    <property type="entry name" value="2-oxoacid_DH_actylTfrase"/>
</dbReference>
<dbReference type="GO" id="GO:0045333">
    <property type="term" value="P:cellular respiration"/>
    <property type="evidence" value="ECO:0007669"/>
    <property type="project" value="UniProtKB-ARBA"/>
</dbReference>
<dbReference type="Gene3D" id="2.40.50.100">
    <property type="match status" value="1"/>
</dbReference>
<evidence type="ECO:0000256" key="5">
    <source>
        <dbReference type="ARBA" id="ARBA00022823"/>
    </source>
</evidence>
<dbReference type="AlphaFoldDB" id="A0A168Q7H8"/>
<accession>A0A168Q7H8</accession>
<protein>
    <recommendedName>
        <fullName evidence="10">Dihydrolipoamide acetyltransferase component of pyruvate dehydrogenase complex</fullName>
        <ecNumber evidence="10">2.3.1.-</ecNumber>
    </recommendedName>
</protein>
<dbReference type="Pfam" id="PF00364">
    <property type="entry name" value="Biotin_lipoyl"/>
    <property type="match status" value="1"/>
</dbReference>
<gene>
    <name evidence="14" type="primary">ABSGL_09642.1 scaffold 11583</name>
</gene>
<evidence type="ECO:0000256" key="2">
    <source>
        <dbReference type="ARBA" id="ARBA00004305"/>
    </source>
</evidence>
<dbReference type="InterPro" id="IPR050743">
    <property type="entry name" value="2-oxoacid_DH_E2_comp"/>
</dbReference>
<evidence type="ECO:0000256" key="6">
    <source>
        <dbReference type="ARBA" id="ARBA00022946"/>
    </source>
</evidence>
<dbReference type="OMA" id="MPFCIKA"/>
<dbReference type="InterPro" id="IPR004167">
    <property type="entry name" value="PSBD"/>
</dbReference>
<dbReference type="OrthoDB" id="15567at2759"/>
<evidence type="ECO:0000256" key="3">
    <source>
        <dbReference type="ARBA" id="ARBA00007317"/>
    </source>
</evidence>
<evidence type="ECO:0000256" key="10">
    <source>
        <dbReference type="RuleBase" id="RU003423"/>
    </source>
</evidence>
<reference evidence="14" key="1">
    <citation type="submission" date="2016-04" db="EMBL/GenBank/DDBJ databases">
        <authorList>
            <person name="Evans L.H."/>
            <person name="Alamgir A."/>
            <person name="Owens N."/>
            <person name="Weber N.D."/>
            <person name="Virtaneva K."/>
            <person name="Barbian K."/>
            <person name="Babar A."/>
            <person name="Rosenke K."/>
        </authorList>
    </citation>
    <scope>NUCLEOTIDE SEQUENCE [LARGE SCALE GENOMIC DNA]</scope>
    <source>
        <strain evidence="14">CBS 101.48</strain>
    </source>
</reference>
<evidence type="ECO:0000256" key="7">
    <source>
        <dbReference type="ARBA" id="ARBA00023128"/>
    </source>
</evidence>
<evidence type="ECO:0000256" key="4">
    <source>
        <dbReference type="ARBA" id="ARBA00022679"/>
    </source>
</evidence>
<dbReference type="Proteomes" id="UP000078561">
    <property type="component" value="Unassembled WGS sequence"/>
</dbReference>
<sequence>MHIRFHTISKATKLLAVTSLTTQKPVFLTSGQRLLSTGRRSVIGSTPGSILSSLKPVGHVSLRGFHASSRQQALKPFLLADIGEGITECEVIQWFVEPGQTVAEFDKICEVQSDKASVEITSRFAGTVAKLYHDVHDIAKVGEPLVDIETTDGVEDDSATATPAASTTKDTTTAPAAVVKETPMATTGTDRTKSTGTVSAPSSGSVLAAPAVRRVAREQNVDISLVVGSGADGRIMKEDIMDYVSGKQGKRKDRGIKYRNGSDTHLHPIITTYAACVDATVARSSGTATVNSNLAGPSERSEPMTTMQKAMFKSMTKSLAIPQLGYKDEIELNATTDYRGALNQHLQKHPGVHSFSKISYLPIFIKCMSIALRQYPVLNATIGQQPSDANVNDIKITYRSAHNIGIAMDTPQGLIVPNIKNVESKTIFEVAAELTRLTDLGKKNAIPLADLQGGTITLSNIGAISGTYASPVVIASEMAIVALGRMQTLPRFDDSGAVIAKQVMPVSWSADHRIIDGATIARFGNLWKTLIENPALLASELR</sequence>
<dbReference type="GO" id="GO:0005759">
    <property type="term" value="C:mitochondrial matrix"/>
    <property type="evidence" value="ECO:0007669"/>
    <property type="project" value="UniProtKB-SubCell"/>
</dbReference>
<keyword evidence="6" id="KW-0809">Transit peptide</keyword>
<keyword evidence="15" id="KW-1185">Reference proteome</keyword>
<proteinExistence type="inferred from homology"/>
<dbReference type="SUPFAM" id="SSF51230">
    <property type="entry name" value="Single hybrid motif"/>
    <property type="match status" value="1"/>
</dbReference>
<dbReference type="SUPFAM" id="SSF52777">
    <property type="entry name" value="CoA-dependent acyltransferases"/>
    <property type="match status" value="1"/>
</dbReference>
<dbReference type="PANTHER" id="PTHR43178">
    <property type="entry name" value="DIHYDROLIPOAMIDE ACETYLTRANSFERASE COMPONENT OF PYRUVATE DEHYDROGENASE COMPLEX"/>
    <property type="match status" value="1"/>
</dbReference>
<feature type="compositionally biased region" description="Low complexity" evidence="11">
    <location>
        <begin position="159"/>
        <end position="197"/>
    </location>
</feature>
<evidence type="ECO:0000259" key="13">
    <source>
        <dbReference type="PROSITE" id="PS51826"/>
    </source>
</evidence>
<dbReference type="STRING" id="4829.A0A168Q7H8"/>
<name>A0A168Q7H8_ABSGL</name>
<dbReference type="GO" id="GO:0031405">
    <property type="term" value="F:lipoic acid binding"/>
    <property type="evidence" value="ECO:0007669"/>
    <property type="project" value="TreeGrafter"/>
</dbReference>
<comment type="cofactor">
    <cofactor evidence="1 10">
        <name>(R)-lipoate</name>
        <dbReference type="ChEBI" id="CHEBI:83088"/>
    </cofactor>
</comment>
<dbReference type="Gene3D" id="4.10.320.10">
    <property type="entry name" value="E3-binding domain"/>
    <property type="match status" value="1"/>
</dbReference>